<evidence type="ECO:0000259" key="3">
    <source>
        <dbReference type="Pfam" id="PF01464"/>
    </source>
</evidence>
<dbReference type="Proteomes" id="UP000520156">
    <property type="component" value="Unassembled WGS sequence"/>
</dbReference>
<feature type="domain" description="Transglycosylase SLT" evidence="3">
    <location>
        <begin position="87"/>
        <end position="190"/>
    </location>
</feature>
<protein>
    <submittedName>
        <fullName evidence="4">Lytic transglycosylase domain-containing protein</fullName>
    </submittedName>
</protein>
<dbReference type="PANTHER" id="PTHR37423:SF2">
    <property type="entry name" value="MEMBRANE-BOUND LYTIC MUREIN TRANSGLYCOSYLASE C"/>
    <property type="match status" value="1"/>
</dbReference>
<dbReference type="EMBL" id="JACLAU010000001">
    <property type="protein sequence ID" value="MBC2650311.1"/>
    <property type="molecule type" value="Genomic_DNA"/>
</dbReference>
<dbReference type="Pfam" id="PF01464">
    <property type="entry name" value="SLT"/>
    <property type="match status" value="1"/>
</dbReference>
<dbReference type="CDD" id="cd00254">
    <property type="entry name" value="LT-like"/>
    <property type="match status" value="1"/>
</dbReference>
<name>A0A7X1F4L5_9SPHN</name>
<dbReference type="SUPFAM" id="SSF53955">
    <property type="entry name" value="Lysozyme-like"/>
    <property type="match status" value="1"/>
</dbReference>
<accession>A0A7X1F4L5</accession>
<sequence>MLGPIASPAAGKVYQIEADGTVLVRQAGAAVGWERADGRGRKPAAAASARPTRTAFAAFEARVEPGSVAPAPATAPKGTLDGNVLLHQAASQAGLHPAVLEALVWQESRWKPGAVSRKGAIGLTQLMPDTARALGVDPRDPVANLNGGARHLRSLLDRFDGDLVKALAAYNAGARRVEAWNGVPPIAETQNYVASILGRLQRTPLSR</sequence>
<evidence type="ECO:0000313" key="4">
    <source>
        <dbReference type="EMBL" id="MBC2650311.1"/>
    </source>
</evidence>
<dbReference type="Gene3D" id="1.10.530.10">
    <property type="match status" value="1"/>
</dbReference>
<gene>
    <name evidence="4" type="ORF">H7F49_01165</name>
</gene>
<reference evidence="4 5" key="1">
    <citation type="submission" date="2020-08" db="EMBL/GenBank/DDBJ databases">
        <title>The genome sequence of Novosphingobium flavum 4Y4.</title>
        <authorList>
            <person name="Liu Y."/>
        </authorList>
    </citation>
    <scope>NUCLEOTIDE SEQUENCE [LARGE SCALE GENOMIC DNA]</scope>
    <source>
        <strain evidence="4 5">4Y4</strain>
    </source>
</reference>
<dbReference type="InterPro" id="IPR023346">
    <property type="entry name" value="Lysozyme-like_dom_sf"/>
</dbReference>
<comment type="similarity">
    <text evidence="1">Belongs to the transglycosylase Slt family.</text>
</comment>
<evidence type="ECO:0000313" key="5">
    <source>
        <dbReference type="Proteomes" id="UP000520156"/>
    </source>
</evidence>
<comment type="similarity">
    <text evidence="2">Belongs to the virb1 family.</text>
</comment>
<dbReference type="AlphaFoldDB" id="A0A7X1F4L5"/>
<dbReference type="InterPro" id="IPR008258">
    <property type="entry name" value="Transglycosylase_SLT_dom_1"/>
</dbReference>
<organism evidence="4 5">
    <name type="scientific">Novosphingobium aerophilum</name>
    <dbReference type="NCBI Taxonomy" id="2839843"/>
    <lineage>
        <taxon>Bacteria</taxon>
        <taxon>Pseudomonadati</taxon>
        <taxon>Pseudomonadota</taxon>
        <taxon>Alphaproteobacteria</taxon>
        <taxon>Sphingomonadales</taxon>
        <taxon>Sphingomonadaceae</taxon>
        <taxon>Novosphingobium</taxon>
    </lineage>
</organism>
<evidence type="ECO:0000256" key="2">
    <source>
        <dbReference type="ARBA" id="ARBA00009387"/>
    </source>
</evidence>
<comment type="caution">
    <text evidence="4">The sequence shown here is derived from an EMBL/GenBank/DDBJ whole genome shotgun (WGS) entry which is preliminary data.</text>
</comment>
<keyword evidence="5" id="KW-1185">Reference proteome</keyword>
<proteinExistence type="inferred from homology"/>
<evidence type="ECO:0000256" key="1">
    <source>
        <dbReference type="ARBA" id="ARBA00007734"/>
    </source>
</evidence>
<dbReference type="PANTHER" id="PTHR37423">
    <property type="entry name" value="SOLUBLE LYTIC MUREIN TRANSGLYCOSYLASE-RELATED"/>
    <property type="match status" value="1"/>
</dbReference>